<dbReference type="PANTHER" id="PTHR31170">
    <property type="entry name" value="BNAC04G53230D PROTEIN"/>
    <property type="match status" value="1"/>
</dbReference>
<evidence type="ECO:0000256" key="1">
    <source>
        <dbReference type="SAM" id="Phobius"/>
    </source>
</evidence>
<proteinExistence type="predicted"/>
<comment type="caution">
    <text evidence="2">The sequence shown here is derived from an EMBL/GenBank/DDBJ whole genome shotgun (WGS) entry which is preliminary data.</text>
</comment>
<feature type="transmembrane region" description="Helical" evidence="1">
    <location>
        <begin position="203"/>
        <end position="225"/>
    </location>
</feature>
<keyword evidence="1" id="KW-1133">Transmembrane helix</keyword>
<feature type="transmembrane region" description="Helical" evidence="1">
    <location>
        <begin position="179"/>
        <end position="196"/>
    </location>
</feature>
<keyword evidence="1" id="KW-0812">Transmembrane</keyword>
<dbReference type="Proteomes" id="UP001603857">
    <property type="component" value="Unassembled WGS sequence"/>
</dbReference>
<sequence>MHLSTVEHGPHKRKEAKKELKRCATRLRAAGIAIHAKKPNSQLQLVDSFNFDINFNDNKLEIPTLLINETTEVKWRNLIAWEQSKISIRCKFTTYALFFGGLICCKHDIELLEEKEVIVNEAGKSKGDLLKLFLSIAEGAEHMDSSYGETCDRLNKYRAGKVATRFQWLPIVTWHKCRHAFQIIAYYAVNWYIILIRDHLTTVWKCLGVFVATMLLVLTLMQTIYSARSSG</sequence>
<dbReference type="PANTHER" id="PTHR31170:SF25">
    <property type="entry name" value="BNAA09G04570D PROTEIN"/>
    <property type="match status" value="1"/>
</dbReference>
<keyword evidence="3" id="KW-1185">Reference proteome</keyword>
<protein>
    <submittedName>
        <fullName evidence="2">Uncharacterized protein</fullName>
    </submittedName>
</protein>
<name>A0ABD1MPS1_9FABA</name>
<accession>A0ABD1MPS1</accession>
<evidence type="ECO:0000313" key="2">
    <source>
        <dbReference type="EMBL" id="KAL2337814.1"/>
    </source>
</evidence>
<gene>
    <name evidence="2" type="ORF">Fmac_012260</name>
</gene>
<dbReference type="AlphaFoldDB" id="A0ABD1MPS1"/>
<dbReference type="Pfam" id="PF03140">
    <property type="entry name" value="DUF247"/>
    <property type="match status" value="1"/>
</dbReference>
<keyword evidence="1" id="KW-0472">Membrane</keyword>
<reference evidence="2 3" key="1">
    <citation type="submission" date="2024-08" db="EMBL/GenBank/DDBJ databases">
        <title>Insights into the chromosomal genome structure of Flemingia macrophylla.</title>
        <authorList>
            <person name="Ding Y."/>
            <person name="Zhao Y."/>
            <person name="Bi W."/>
            <person name="Wu M."/>
            <person name="Zhao G."/>
            <person name="Gong Y."/>
            <person name="Li W."/>
            <person name="Zhang P."/>
        </authorList>
    </citation>
    <scope>NUCLEOTIDE SEQUENCE [LARGE SCALE GENOMIC DNA]</scope>
    <source>
        <strain evidence="2">DYQJB</strain>
        <tissue evidence="2">Leaf</tissue>
    </source>
</reference>
<dbReference type="EMBL" id="JBGMDY010000004">
    <property type="protein sequence ID" value="KAL2337814.1"/>
    <property type="molecule type" value="Genomic_DNA"/>
</dbReference>
<organism evidence="2 3">
    <name type="scientific">Flemingia macrophylla</name>
    <dbReference type="NCBI Taxonomy" id="520843"/>
    <lineage>
        <taxon>Eukaryota</taxon>
        <taxon>Viridiplantae</taxon>
        <taxon>Streptophyta</taxon>
        <taxon>Embryophyta</taxon>
        <taxon>Tracheophyta</taxon>
        <taxon>Spermatophyta</taxon>
        <taxon>Magnoliopsida</taxon>
        <taxon>eudicotyledons</taxon>
        <taxon>Gunneridae</taxon>
        <taxon>Pentapetalae</taxon>
        <taxon>rosids</taxon>
        <taxon>fabids</taxon>
        <taxon>Fabales</taxon>
        <taxon>Fabaceae</taxon>
        <taxon>Papilionoideae</taxon>
        <taxon>50 kb inversion clade</taxon>
        <taxon>NPAAA clade</taxon>
        <taxon>indigoferoid/millettioid clade</taxon>
        <taxon>Phaseoleae</taxon>
        <taxon>Flemingia</taxon>
    </lineage>
</organism>
<evidence type="ECO:0000313" key="3">
    <source>
        <dbReference type="Proteomes" id="UP001603857"/>
    </source>
</evidence>
<dbReference type="InterPro" id="IPR004158">
    <property type="entry name" value="DUF247_pln"/>
</dbReference>